<organism evidence="1 2">
    <name type="scientific">Sphingobacterium deserti</name>
    <dbReference type="NCBI Taxonomy" id="1229276"/>
    <lineage>
        <taxon>Bacteria</taxon>
        <taxon>Pseudomonadati</taxon>
        <taxon>Bacteroidota</taxon>
        <taxon>Sphingobacteriia</taxon>
        <taxon>Sphingobacteriales</taxon>
        <taxon>Sphingobacteriaceae</taxon>
        <taxon>Sphingobacterium</taxon>
    </lineage>
</organism>
<reference evidence="1 2" key="2">
    <citation type="journal article" date="2015" name="PLoS ONE">
        <title>Whole-Genome Optical Mapping and Finished Genome Sequence of Sphingobacterium deserti sp. nov., a New Species Isolated from the Western Desert of China.</title>
        <authorList>
            <person name="Teng C."/>
            <person name="Zhou Z."/>
            <person name="Molnar I."/>
            <person name="Li X."/>
            <person name="Tang R."/>
            <person name="Chen M."/>
            <person name="Wang L."/>
            <person name="Su S."/>
            <person name="Zhang W."/>
            <person name="Lin M."/>
        </authorList>
    </citation>
    <scope>NUCLEOTIDE SEQUENCE [LARGE SCALE GENOMIC DNA]</scope>
    <source>
        <strain evidence="2">ACCC05744</strain>
    </source>
</reference>
<dbReference type="EMBL" id="JJMU01000067">
    <property type="protein sequence ID" value="KGE12484.1"/>
    <property type="molecule type" value="Genomic_DNA"/>
</dbReference>
<dbReference type="PATRIC" id="fig|1229276.3.peg.3879"/>
<proteinExistence type="predicted"/>
<dbReference type="Proteomes" id="UP000031802">
    <property type="component" value="Unassembled WGS sequence"/>
</dbReference>
<gene>
    <name evidence="1" type="ORF">DI53_3749</name>
</gene>
<name>A0A0B8T519_9SPHI</name>
<protein>
    <submittedName>
        <fullName evidence="1">Uncharacterized protein</fullName>
    </submittedName>
</protein>
<dbReference type="AlphaFoldDB" id="A0A0B8T519"/>
<dbReference type="RefSeq" id="WP_037503382.1">
    <property type="nucleotide sequence ID" value="NZ_JJMU01000067.1"/>
</dbReference>
<keyword evidence="2" id="KW-1185">Reference proteome</keyword>
<sequence>MEYFDRESAFEFEMIGNNKIRCWHMTGGSIDITVTIMQDKSLSLTSENGNISEENNQKLFNAIDRAYKHWNLI</sequence>
<evidence type="ECO:0000313" key="1">
    <source>
        <dbReference type="EMBL" id="KGE12484.1"/>
    </source>
</evidence>
<dbReference type="OrthoDB" id="9883774at2"/>
<comment type="caution">
    <text evidence="1">The sequence shown here is derived from an EMBL/GenBank/DDBJ whole genome shotgun (WGS) entry which is preliminary data.</text>
</comment>
<reference evidence="2" key="1">
    <citation type="submission" date="2014-04" db="EMBL/GenBank/DDBJ databases">
        <title>Whole-Genome optical mapping and complete genome sequence of Sphingobacterium deserti sp. nov., a new spaces isolated from desert in the west of China.</title>
        <authorList>
            <person name="Teng C."/>
            <person name="Zhou Z."/>
            <person name="Li X."/>
            <person name="Chen M."/>
            <person name="Lin M."/>
            <person name="Wang L."/>
            <person name="Su S."/>
            <person name="Zhang C."/>
            <person name="Zhang W."/>
        </authorList>
    </citation>
    <scope>NUCLEOTIDE SEQUENCE [LARGE SCALE GENOMIC DNA]</scope>
    <source>
        <strain evidence="2">ACCC05744</strain>
    </source>
</reference>
<accession>A0A0B8T519</accession>
<evidence type="ECO:0000313" key="2">
    <source>
        <dbReference type="Proteomes" id="UP000031802"/>
    </source>
</evidence>